<dbReference type="AlphaFoldDB" id="A0A2L2X9Z1"/>
<gene>
    <name evidence="2" type="ORF">DCCM_1977</name>
</gene>
<organism evidence="2 3">
    <name type="scientific">Desulfocucumis palustris</name>
    <dbReference type="NCBI Taxonomy" id="1898651"/>
    <lineage>
        <taxon>Bacteria</taxon>
        <taxon>Bacillati</taxon>
        <taxon>Bacillota</taxon>
        <taxon>Clostridia</taxon>
        <taxon>Eubacteriales</taxon>
        <taxon>Desulfocucumaceae</taxon>
        <taxon>Desulfocucumis</taxon>
    </lineage>
</organism>
<evidence type="ECO:0000256" key="1">
    <source>
        <dbReference type="SAM" id="Coils"/>
    </source>
</evidence>
<reference evidence="3" key="1">
    <citation type="submission" date="2018-02" db="EMBL/GenBank/DDBJ databases">
        <title>Genome sequence of Desulfocucumis palustris strain NAW-5.</title>
        <authorList>
            <person name="Watanabe M."/>
            <person name="Kojima H."/>
            <person name="Fukui M."/>
        </authorList>
    </citation>
    <scope>NUCLEOTIDE SEQUENCE [LARGE SCALE GENOMIC DNA]</scope>
    <source>
        <strain evidence="3">NAW-5</strain>
    </source>
</reference>
<keyword evidence="3" id="KW-1185">Reference proteome</keyword>
<proteinExistence type="predicted"/>
<accession>A0A2L2X9Z1</accession>
<evidence type="ECO:0000313" key="3">
    <source>
        <dbReference type="Proteomes" id="UP000239549"/>
    </source>
</evidence>
<comment type="caution">
    <text evidence="2">The sequence shown here is derived from an EMBL/GenBank/DDBJ whole genome shotgun (WGS) entry which is preliminary data.</text>
</comment>
<sequence>MLSLTGVGLAIGLIGGFAVGYETEAAAREKAKVKKREKEEAKKKAEWERQKAEEARLRMEEEKRKEEEFSTLEELSEMVMAFSINYKGIIDIDIRQPQEKIVTDYFTERKTAEIYLKGTSALKGYNIVYNVEFISEIRSNGNYVYKVWMAKGNAAYRKYRH</sequence>
<keyword evidence="1" id="KW-0175">Coiled coil</keyword>
<name>A0A2L2X9Z1_9FIRM</name>
<protein>
    <submittedName>
        <fullName evidence="2">Uncharacterized protein</fullName>
    </submittedName>
</protein>
<feature type="coiled-coil region" evidence="1">
    <location>
        <begin position="24"/>
        <end position="72"/>
    </location>
</feature>
<evidence type="ECO:0000313" key="2">
    <source>
        <dbReference type="EMBL" id="GBF32880.1"/>
    </source>
</evidence>
<dbReference type="Proteomes" id="UP000239549">
    <property type="component" value="Unassembled WGS sequence"/>
</dbReference>
<dbReference type="EMBL" id="BFAV01000065">
    <property type="protein sequence ID" value="GBF32880.1"/>
    <property type="molecule type" value="Genomic_DNA"/>
</dbReference>